<evidence type="ECO:0000313" key="1">
    <source>
        <dbReference type="EMBL" id="ABG60707.1"/>
    </source>
</evidence>
<dbReference type="Proteomes" id="UP000001822">
    <property type="component" value="Chromosome"/>
</dbReference>
<keyword evidence="2" id="KW-1185">Reference proteome</keyword>
<gene>
    <name evidence="1" type="ordered locus">CHU_3473</name>
</gene>
<reference evidence="1 2" key="1">
    <citation type="journal article" date="2007" name="Appl. Environ. Microbiol.">
        <title>Genome sequence of the cellulolytic gliding bacterium Cytophaga hutchinsonii.</title>
        <authorList>
            <person name="Xie G."/>
            <person name="Bruce D.C."/>
            <person name="Challacombe J.F."/>
            <person name="Chertkov O."/>
            <person name="Detter J.C."/>
            <person name="Gilna P."/>
            <person name="Han C.S."/>
            <person name="Lucas S."/>
            <person name="Misra M."/>
            <person name="Myers G.L."/>
            <person name="Richardson P."/>
            <person name="Tapia R."/>
            <person name="Thayer N."/>
            <person name="Thompson L.S."/>
            <person name="Brettin T.S."/>
            <person name="Henrissat B."/>
            <person name="Wilson D.B."/>
            <person name="McBride M.J."/>
        </authorList>
    </citation>
    <scope>NUCLEOTIDE SEQUENCE [LARGE SCALE GENOMIC DNA]</scope>
    <source>
        <strain evidence="2">ATCC 33406 / DSM 1761 / CIP 103989 / NBRC 15051 / NCIMB 9469 / D465</strain>
    </source>
</reference>
<dbReference type="RefSeq" id="WP_011586814.1">
    <property type="nucleotide sequence ID" value="NC_008255.1"/>
</dbReference>
<sequence length="521" mass="62230">MSRVKSKSLFDLIHSLSPNEKRHFKINHTGSGDPDDKKMLLLFDYLNKQKVFNEERVSEVIPAIKSTQLSNLKAYLYEKIMLSLRQYNLPKILDLQIREQIDFAQLLFERRLYQQGKTCLKKARRLSQVHENLELTLEIIKLEKSILMLTIDEDIEETVDTIIDDVRKINSQIHNINMFSNLSIKLNSYYTRIGFIRDEEDSIRVKEYFNSNLPDYKEEALSLGEKTTLYLLYIGYYYFLQDFSNGYLYANRLVHLYEENIDRIKFSPENYVKALNNLMIAQFKLNYFEEFVLNKHKLINFTNDSTVYFNERLKTSLLKYYFIHELNLFFLTGEFNAGVKKLFVDRKEDIDDLLKKLDPHSALILMYKISCLYFGAGLYNHCLRWLNRIINIPNVDIREDIHCFARIINLICHYELGNFDVIKYYIISTYRFLWKRDDLRMFQKYILKFLKDLNNDVDVAELVGRFRNLKNQLVPIENSDYEKRAFIYFDIISWLESKIEGKTVQEVIMNKAKAKGFYLEE</sequence>
<dbReference type="OrthoDB" id="714416at2"/>
<dbReference type="KEGG" id="chu:CHU_3473"/>
<evidence type="ECO:0000313" key="2">
    <source>
        <dbReference type="Proteomes" id="UP000001822"/>
    </source>
</evidence>
<proteinExistence type="predicted"/>
<accession>A0A6N4SVW2</accession>
<organism evidence="1 2">
    <name type="scientific">Cytophaga hutchinsonii (strain ATCC 33406 / DSM 1761 / CIP 103989 / NBRC 15051 / NCIMB 9469 / D465)</name>
    <dbReference type="NCBI Taxonomy" id="269798"/>
    <lineage>
        <taxon>Bacteria</taxon>
        <taxon>Pseudomonadati</taxon>
        <taxon>Bacteroidota</taxon>
        <taxon>Cytophagia</taxon>
        <taxon>Cytophagales</taxon>
        <taxon>Cytophagaceae</taxon>
        <taxon>Cytophaga</taxon>
    </lineage>
</organism>
<protein>
    <submittedName>
        <fullName evidence="1">Uncharacterized protein</fullName>
    </submittedName>
</protein>
<dbReference type="EMBL" id="CP000383">
    <property type="protein sequence ID" value="ABG60707.1"/>
    <property type="molecule type" value="Genomic_DNA"/>
</dbReference>
<name>A0A6N4SVW2_CYTH3</name>
<dbReference type="AlphaFoldDB" id="A0A6N4SVW2"/>